<feature type="region of interest" description="Disordered" evidence="1">
    <location>
        <begin position="326"/>
        <end position="348"/>
    </location>
</feature>
<evidence type="ECO:0000256" key="1">
    <source>
        <dbReference type="SAM" id="MobiDB-lite"/>
    </source>
</evidence>
<protein>
    <submittedName>
        <fullName evidence="2">Uncharacterized protein</fullName>
    </submittedName>
</protein>
<reference evidence="2" key="1">
    <citation type="submission" date="2016-04" db="EMBL/GenBank/DDBJ databases">
        <authorList>
            <person name="Evans L.H."/>
            <person name="Alamgir A."/>
            <person name="Owens N."/>
            <person name="Weber N.D."/>
            <person name="Virtaneva K."/>
            <person name="Barbian K."/>
            <person name="Babar A."/>
            <person name="Rosenke K."/>
        </authorList>
    </citation>
    <scope>NUCLEOTIDE SEQUENCE</scope>
    <source>
        <strain evidence="2">86</strain>
    </source>
</reference>
<gene>
    <name evidence="2" type="ORF">KL86CLO1_12107</name>
</gene>
<name>A0A212K310_9FIRM</name>
<dbReference type="EMBL" id="FLUN01000001">
    <property type="protein sequence ID" value="SBW06027.1"/>
    <property type="molecule type" value="Genomic_DNA"/>
</dbReference>
<proteinExistence type="predicted"/>
<dbReference type="InterPro" id="IPR045722">
    <property type="entry name" value="DUF6076"/>
</dbReference>
<dbReference type="Pfam" id="PF19553">
    <property type="entry name" value="DUF6076"/>
    <property type="match status" value="1"/>
</dbReference>
<evidence type="ECO:0000313" key="2">
    <source>
        <dbReference type="EMBL" id="SBW06027.1"/>
    </source>
</evidence>
<accession>A0A212K310</accession>
<organism evidence="2">
    <name type="scientific">uncultured Eubacteriales bacterium</name>
    <dbReference type="NCBI Taxonomy" id="172733"/>
    <lineage>
        <taxon>Bacteria</taxon>
        <taxon>Bacillati</taxon>
        <taxon>Bacillota</taxon>
        <taxon>Clostridia</taxon>
        <taxon>Eubacteriales</taxon>
        <taxon>environmental samples</taxon>
    </lineage>
</organism>
<dbReference type="AlphaFoldDB" id="A0A212K310"/>
<sequence length="348" mass="39936">MMADYFDRFSVLFGKGEVFVNGKPLPLGQCATDILNLNDQVLNEINQRINAFMPSIATLLQEKTDSAACSAQEKLNAVWDLIFTMPLYRELSMDLETSHQLLQLMFSDRAKWDEVLDIHSEGHAMFEQFLNGLEYFPESLRNFRGQVVGILELYLEPLNRRSIDAYAAAYARYFTDMAAAGIFFAESEFEQSFPTQVKFVPIAHPTMDGKVILAEKAEFSYLSHFLYTDFYRGLMAGNTPRRCHNCGKYFLLTEGYNTCYCNNLAPGETERTCRKVGAHRKEAKERASATPAQREYAKAYNRLKARKNRKRMNLDEWNAAVAKAQDLKGQAERGEISNEELRRRLQEL</sequence>